<gene>
    <name evidence="1" type="ORF">GCM10017600_28410</name>
</gene>
<protein>
    <submittedName>
        <fullName evidence="1">Uncharacterized protein</fullName>
    </submittedName>
</protein>
<evidence type="ECO:0000313" key="2">
    <source>
        <dbReference type="Proteomes" id="UP001143474"/>
    </source>
</evidence>
<dbReference type="EMBL" id="BSEV01000005">
    <property type="protein sequence ID" value="GLK09435.1"/>
    <property type="molecule type" value="Genomic_DNA"/>
</dbReference>
<comment type="caution">
    <text evidence="1">The sequence shown here is derived from an EMBL/GenBank/DDBJ whole genome shotgun (WGS) entry which is preliminary data.</text>
</comment>
<accession>A0A9W6HZW0</accession>
<dbReference type="Proteomes" id="UP001143474">
    <property type="component" value="Unassembled WGS sequence"/>
</dbReference>
<reference evidence="1" key="2">
    <citation type="submission" date="2023-01" db="EMBL/GenBank/DDBJ databases">
        <authorList>
            <person name="Sun Q."/>
            <person name="Evtushenko L."/>
        </authorList>
    </citation>
    <scope>NUCLEOTIDE SEQUENCE</scope>
    <source>
        <strain evidence="1">VKM Ac-2007</strain>
    </source>
</reference>
<keyword evidence="2" id="KW-1185">Reference proteome</keyword>
<name>A0A9W6HZW0_9ACTN</name>
<evidence type="ECO:0000313" key="1">
    <source>
        <dbReference type="EMBL" id="GLK09435.1"/>
    </source>
</evidence>
<reference evidence="1" key="1">
    <citation type="journal article" date="2014" name="Int. J. Syst. Evol. Microbiol.">
        <title>Complete genome sequence of Corynebacterium casei LMG S-19264T (=DSM 44701T), isolated from a smear-ripened cheese.</title>
        <authorList>
            <consortium name="US DOE Joint Genome Institute (JGI-PGF)"/>
            <person name="Walter F."/>
            <person name="Albersmeier A."/>
            <person name="Kalinowski J."/>
            <person name="Ruckert C."/>
        </authorList>
    </citation>
    <scope>NUCLEOTIDE SEQUENCE</scope>
    <source>
        <strain evidence="1">VKM Ac-2007</strain>
    </source>
</reference>
<dbReference type="AlphaFoldDB" id="A0A9W6HZW0"/>
<organism evidence="1 2">
    <name type="scientific">Streptosporangium carneum</name>
    <dbReference type="NCBI Taxonomy" id="47481"/>
    <lineage>
        <taxon>Bacteria</taxon>
        <taxon>Bacillati</taxon>
        <taxon>Actinomycetota</taxon>
        <taxon>Actinomycetes</taxon>
        <taxon>Streptosporangiales</taxon>
        <taxon>Streptosporangiaceae</taxon>
        <taxon>Streptosporangium</taxon>
    </lineage>
</organism>
<sequence length="58" mass="6203">MTRVIERLGDRLLARLVPARRAAAGGCYPCGGAHLGSRVNCWTDWTTGKQYCGSCGSC</sequence>
<proteinExistence type="predicted"/>
<dbReference type="RefSeq" id="WP_271217895.1">
    <property type="nucleotide sequence ID" value="NZ_BAAAVD010000045.1"/>
</dbReference>